<dbReference type="Proteomes" id="UP000176944">
    <property type="component" value="Chromosome"/>
</dbReference>
<proteinExistence type="predicted"/>
<dbReference type="AlphaFoldDB" id="A0A1D9FZK2"/>
<protein>
    <submittedName>
        <fullName evidence="1">Uncharacterized protein</fullName>
    </submittedName>
</protein>
<accession>A0A1D9FZK2</accession>
<evidence type="ECO:0000313" key="1">
    <source>
        <dbReference type="EMBL" id="AOY80590.1"/>
    </source>
</evidence>
<reference evidence="2" key="1">
    <citation type="submission" date="2016-10" db="EMBL/GenBank/DDBJ databases">
        <title>Comparative genomics uncovers the prolific and rare metabolic potential of the cyanobacterial genus Moorea.</title>
        <authorList>
            <person name="Leao T."/>
            <person name="Castelao G."/>
            <person name="Korobeynikov A."/>
            <person name="Monroe E.A."/>
            <person name="Podell S."/>
            <person name="Glukhov E."/>
            <person name="Allen E."/>
            <person name="Gerwick W.H."/>
            <person name="Gerwick L."/>
        </authorList>
    </citation>
    <scope>NUCLEOTIDE SEQUENCE [LARGE SCALE GENOMIC DNA]</scope>
    <source>
        <strain evidence="2">JHB</strain>
    </source>
</reference>
<name>A0A1D9FZK2_MOOP1</name>
<gene>
    <name evidence="1" type="ORF">BJP36_12330</name>
</gene>
<dbReference type="EMBL" id="CP017708">
    <property type="protein sequence ID" value="AOY80590.1"/>
    <property type="molecule type" value="Genomic_DNA"/>
</dbReference>
<evidence type="ECO:0000313" key="2">
    <source>
        <dbReference type="Proteomes" id="UP000176944"/>
    </source>
</evidence>
<sequence length="67" mass="7640">MTINNQQDQDRLDEYDFSKGIRGKYAQRYSEGSNIVKLDDDVAEMFPDQKSVNDALRALANIISINT</sequence>
<organism evidence="1 2">
    <name type="scientific">Moorena producens (strain JHB)</name>
    <dbReference type="NCBI Taxonomy" id="1454205"/>
    <lineage>
        <taxon>Bacteria</taxon>
        <taxon>Bacillati</taxon>
        <taxon>Cyanobacteriota</taxon>
        <taxon>Cyanophyceae</taxon>
        <taxon>Coleofasciculales</taxon>
        <taxon>Coleofasciculaceae</taxon>
        <taxon>Moorena</taxon>
    </lineage>
</organism>